<feature type="site" description="Deprotonates C-terminal active site Cys" evidence="8">
    <location>
        <position position="27"/>
    </location>
</feature>
<dbReference type="EMBL" id="LBTX01000003">
    <property type="protein sequence ID" value="KKQ50641.1"/>
    <property type="molecule type" value="Genomic_DNA"/>
</dbReference>
<dbReference type="PROSITE" id="PS51352">
    <property type="entry name" value="THIOREDOXIN_2"/>
    <property type="match status" value="1"/>
</dbReference>
<dbReference type="CDD" id="cd02947">
    <property type="entry name" value="TRX_family"/>
    <property type="match status" value="1"/>
</dbReference>
<feature type="site" description="Contributes to redox potential value" evidence="8">
    <location>
        <position position="34"/>
    </location>
</feature>
<evidence type="ECO:0000313" key="11">
    <source>
        <dbReference type="EMBL" id="KKQ50641.1"/>
    </source>
</evidence>
<dbReference type="Pfam" id="PF00085">
    <property type="entry name" value="Thioredoxin"/>
    <property type="match status" value="1"/>
</dbReference>
<dbReference type="FunFam" id="3.40.30.10:FF:000001">
    <property type="entry name" value="Thioredoxin"/>
    <property type="match status" value="1"/>
</dbReference>
<evidence type="ECO:0000256" key="7">
    <source>
        <dbReference type="PIRNR" id="PIRNR000077"/>
    </source>
</evidence>
<dbReference type="GO" id="GO:0015035">
    <property type="term" value="F:protein-disulfide reductase activity"/>
    <property type="evidence" value="ECO:0007669"/>
    <property type="project" value="UniProtKB-UniRule"/>
</dbReference>
<dbReference type="InterPro" id="IPR013766">
    <property type="entry name" value="Thioredoxin_domain"/>
</dbReference>
<dbReference type="Gene3D" id="3.40.30.10">
    <property type="entry name" value="Glutaredoxin"/>
    <property type="match status" value="1"/>
</dbReference>
<evidence type="ECO:0000313" key="12">
    <source>
        <dbReference type="Proteomes" id="UP000034231"/>
    </source>
</evidence>
<feature type="disulfide bond" description="Redox-active" evidence="9">
    <location>
        <begin position="33"/>
        <end position="36"/>
    </location>
</feature>
<accession>A0A0G0LDE5</accession>
<feature type="site" description="Contributes to redox potential value" evidence="8">
    <location>
        <position position="35"/>
    </location>
</feature>
<dbReference type="PANTHER" id="PTHR45663:SF11">
    <property type="entry name" value="GEO12009P1"/>
    <property type="match status" value="1"/>
</dbReference>
<organism evidence="11 12">
    <name type="scientific">Candidatus Shapirobacteria bacterium GW2011_GWE1_38_10</name>
    <dbReference type="NCBI Taxonomy" id="1618488"/>
    <lineage>
        <taxon>Bacteria</taxon>
        <taxon>Candidatus Shapironibacteriota</taxon>
    </lineage>
</organism>
<evidence type="ECO:0000256" key="8">
    <source>
        <dbReference type="PIRSR" id="PIRSR000077-1"/>
    </source>
</evidence>
<evidence type="ECO:0000256" key="1">
    <source>
        <dbReference type="ARBA" id="ARBA00008987"/>
    </source>
</evidence>
<dbReference type="PANTHER" id="PTHR45663">
    <property type="entry name" value="GEO12009P1"/>
    <property type="match status" value="1"/>
</dbReference>
<feature type="domain" description="Thioredoxin" evidence="10">
    <location>
        <begin position="1"/>
        <end position="111"/>
    </location>
</feature>
<keyword evidence="4 9" id="KW-1015">Disulfide bond</keyword>
<dbReference type="InterPro" id="IPR017937">
    <property type="entry name" value="Thioredoxin_CS"/>
</dbReference>
<gene>
    <name evidence="11" type="ORF">US68_C0003G0007</name>
</gene>
<evidence type="ECO:0000259" key="10">
    <source>
        <dbReference type="PROSITE" id="PS51352"/>
    </source>
</evidence>
<keyword evidence="2" id="KW-0813">Transport</keyword>
<dbReference type="PROSITE" id="PS00194">
    <property type="entry name" value="THIOREDOXIN_1"/>
    <property type="match status" value="1"/>
</dbReference>
<dbReference type="NCBIfam" id="TIGR01068">
    <property type="entry name" value="thioredoxin"/>
    <property type="match status" value="1"/>
</dbReference>
<comment type="similarity">
    <text evidence="1 7">Belongs to the thioredoxin family.</text>
</comment>
<evidence type="ECO:0000256" key="5">
    <source>
        <dbReference type="ARBA" id="ARBA00023284"/>
    </source>
</evidence>
<dbReference type="GO" id="GO:0005737">
    <property type="term" value="C:cytoplasm"/>
    <property type="evidence" value="ECO:0007669"/>
    <property type="project" value="TreeGrafter"/>
</dbReference>
<dbReference type="PIRSF" id="PIRSF000077">
    <property type="entry name" value="Thioredoxin"/>
    <property type="match status" value="1"/>
</dbReference>
<evidence type="ECO:0000256" key="2">
    <source>
        <dbReference type="ARBA" id="ARBA00022448"/>
    </source>
</evidence>
<proteinExistence type="inferred from homology"/>
<dbReference type="SUPFAM" id="SSF52833">
    <property type="entry name" value="Thioredoxin-like"/>
    <property type="match status" value="1"/>
</dbReference>
<protein>
    <recommendedName>
        <fullName evidence="6 7">Thioredoxin</fullName>
    </recommendedName>
</protein>
<sequence length="111" mass="12525">MSNPINVTGQDAFVTEVIKSDIPVLVDFWAPWCGPCQMMAPILENLASKFEGKLKVVKVDTEQPDNQKLSMDYQIQSIPNMKLFKSGELVQDFIGFRPEGPFAEELKSFIE</sequence>
<dbReference type="AlphaFoldDB" id="A0A0G0LDE5"/>
<evidence type="ECO:0000256" key="3">
    <source>
        <dbReference type="ARBA" id="ARBA00022982"/>
    </source>
</evidence>
<dbReference type="InterPro" id="IPR005746">
    <property type="entry name" value="Thioredoxin"/>
</dbReference>
<name>A0A0G0LDE5_9BACT</name>
<dbReference type="InterPro" id="IPR036249">
    <property type="entry name" value="Thioredoxin-like_sf"/>
</dbReference>
<evidence type="ECO:0000256" key="6">
    <source>
        <dbReference type="NCBIfam" id="TIGR01068"/>
    </source>
</evidence>
<feature type="active site" description="Nucleophile" evidence="8">
    <location>
        <position position="33"/>
    </location>
</feature>
<dbReference type="Proteomes" id="UP000034231">
    <property type="component" value="Unassembled WGS sequence"/>
</dbReference>
<reference evidence="11 12" key="1">
    <citation type="journal article" date="2015" name="Nature">
        <title>rRNA introns, odd ribosomes, and small enigmatic genomes across a large radiation of phyla.</title>
        <authorList>
            <person name="Brown C.T."/>
            <person name="Hug L.A."/>
            <person name="Thomas B.C."/>
            <person name="Sharon I."/>
            <person name="Castelle C.J."/>
            <person name="Singh A."/>
            <person name="Wilkins M.J."/>
            <person name="Williams K.H."/>
            <person name="Banfield J.F."/>
        </authorList>
    </citation>
    <scope>NUCLEOTIDE SEQUENCE [LARGE SCALE GENOMIC DNA]</scope>
</reference>
<evidence type="ECO:0000256" key="4">
    <source>
        <dbReference type="ARBA" id="ARBA00023157"/>
    </source>
</evidence>
<keyword evidence="3" id="KW-0249">Electron transport</keyword>
<comment type="caution">
    <text evidence="11">The sequence shown here is derived from an EMBL/GenBank/DDBJ whole genome shotgun (WGS) entry which is preliminary data.</text>
</comment>
<evidence type="ECO:0000256" key="9">
    <source>
        <dbReference type="PIRSR" id="PIRSR000077-4"/>
    </source>
</evidence>
<dbReference type="PRINTS" id="PR00421">
    <property type="entry name" value="THIOREDOXIN"/>
</dbReference>
<dbReference type="PATRIC" id="fig|1618488.3.peg.135"/>
<feature type="active site" description="Nucleophile" evidence="8">
    <location>
        <position position="36"/>
    </location>
</feature>
<keyword evidence="5 9" id="KW-0676">Redox-active center</keyword>